<evidence type="ECO:0000313" key="1">
    <source>
        <dbReference type="EMBL" id="AJD48762.1"/>
    </source>
</evidence>
<gene>
    <name evidence="1" type="ORF">S7S_11750</name>
</gene>
<dbReference type="SUPFAM" id="SSF52151">
    <property type="entry name" value="FabD/lysophospholipase-like"/>
    <property type="match status" value="1"/>
</dbReference>
<dbReference type="RefSeq" id="WP_008736902.1">
    <property type="nucleotide sequence ID" value="NZ_CP004387.1"/>
</dbReference>
<reference evidence="1 2" key="1">
    <citation type="journal article" date="2012" name="J. Bacteriol.">
        <title>Genome sequence of an alkane-degrading bacterium, Alcanivorax pacificus type strain W11-5, isolated from deep sea sediment.</title>
        <authorList>
            <person name="Lai Q."/>
            <person name="Shao Z."/>
        </authorList>
    </citation>
    <scope>NUCLEOTIDE SEQUENCE [LARGE SCALE GENOMIC DNA]</scope>
    <source>
        <strain evidence="1 2">W11-5</strain>
    </source>
</reference>
<keyword evidence="2" id="KW-1185">Reference proteome</keyword>
<dbReference type="InterPro" id="IPR016035">
    <property type="entry name" value="Acyl_Trfase/lysoPLipase"/>
</dbReference>
<accession>A0A0B4XR94</accession>
<name>A0A0B4XR94_9GAMM</name>
<protein>
    <submittedName>
        <fullName evidence="1">Uncharacterized protein</fullName>
    </submittedName>
</protein>
<dbReference type="HOGENOM" id="CLU_813289_0_0_6"/>
<dbReference type="STRING" id="391936.S7S_11750"/>
<dbReference type="Proteomes" id="UP000006764">
    <property type="component" value="Chromosome"/>
</dbReference>
<evidence type="ECO:0000313" key="2">
    <source>
        <dbReference type="Proteomes" id="UP000006764"/>
    </source>
</evidence>
<dbReference type="KEGG" id="apac:S7S_11750"/>
<organism evidence="1 2">
    <name type="scientific">Isoalcanivorax pacificus W11-5</name>
    <dbReference type="NCBI Taxonomy" id="391936"/>
    <lineage>
        <taxon>Bacteria</taxon>
        <taxon>Pseudomonadati</taxon>
        <taxon>Pseudomonadota</taxon>
        <taxon>Gammaproteobacteria</taxon>
        <taxon>Oceanospirillales</taxon>
        <taxon>Alcanivoracaceae</taxon>
        <taxon>Isoalcanivorax</taxon>
    </lineage>
</organism>
<dbReference type="OrthoDB" id="8586159at2"/>
<sequence length="353" mass="38948">MSRSPALRVIAGDRARAQIERDGLRPQDIRVMVGASGGPKWLALAKLDEHLFGDFFAGERVEPLHLIGSSAGAWRFACFAQANPAAASRRFAEAYQHICYAPGMGFEDITRHTHTLLDVVLPDDAAAKQVLTNPHIKLNLIAARARGLNAARARGLQAAGLGLTALANAVHRRALGGFFERVLFHAADHQPPFYQLSDLPTRQVALAENNLRPAILASGAIPLVLSGIPDIPGAGPGIYYDGGVTDYHFDIPFSQDGLVLYPHFYPTITPGWFDKGLKWRRANPRHYDNVVILCPSDDWVARLPQGRIPDRRDFTRMPDDVRIREWGEAMQRSEQLVEDFQRLASGDLSALRA</sequence>
<dbReference type="EMBL" id="CP004387">
    <property type="protein sequence ID" value="AJD48762.1"/>
    <property type="molecule type" value="Genomic_DNA"/>
</dbReference>
<dbReference type="AlphaFoldDB" id="A0A0B4XR94"/>
<proteinExistence type="predicted"/>